<proteinExistence type="inferred from homology"/>
<dbReference type="EMBL" id="JAAZON010000669">
    <property type="protein sequence ID" value="NMC64425.1"/>
    <property type="molecule type" value="Genomic_DNA"/>
</dbReference>
<comment type="caution">
    <text evidence="8">The sequence shown here is derived from an EMBL/GenBank/DDBJ whole genome shotgun (WGS) entry which is preliminary data.</text>
</comment>
<dbReference type="SMART" id="SM00316">
    <property type="entry name" value="S1"/>
    <property type="match status" value="5"/>
</dbReference>
<dbReference type="GO" id="GO:0006412">
    <property type="term" value="P:translation"/>
    <property type="evidence" value="ECO:0007669"/>
    <property type="project" value="TreeGrafter"/>
</dbReference>
<evidence type="ECO:0000256" key="4">
    <source>
        <dbReference type="ARBA" id="ARBA00022980"/>
    </source>
</evidence>
<dbReference type="GO" id="GO:0003735">
    <property type="term" value="F:structural constituent of ribosome"/>
    <property type="evidence" value="ECO:0007669"/>
    <property type="project" value="TreeGrafter"/>
</dbReference>
<evidence type="ECO:0000256" key="5">
    <source>
        <dbReference type="ARBA" id="ARBA00023274"/>
    </source>
</evidence>
<keyword evidence="5" id="KW-0687">Ribonucleoprotein</keyword>
<dbReference type="CDD" id="cd04465">
    <property type="entry name" value="S1_RPS1_repeat_ec2_hs2"/>
    <property type="match status" value="1"/>
</dbReference>
<reference evidence="8 9" key="1">
    <citation type="journal article" date="2020" name="Biotechnol. Biofuels">
        <title>New insights from the biogas microbiome by comprehensive genome-resolved metagenomics of nearly 1600 species originating from multiple anaerobic digesters.</title>
        <authorList>
            <person name="Campanaro S."/>
            <person name="Treu L."/>
            <person name="Rodriguez-R L.M."/>
            <person name="Kovalovszki A."/>
            <person name="Ziels R.M."/>
            <person name="Maus I."/>
            <person name="Zhu X."/>
            <person name="Kougias P.G."/>
            <person name="Basile A."/>
            <person name="Luo G."/>
            <person name="Schluter A."/>
            <person name="Konstantinidis K.T."/>
            <person name="Angelidaki I."/>
        </authorList>
    </citation>
    <scope>NUCLEOTIDE SEQUENCE [LARGE SCALE GENOMIC DNA]</scope>
    <source>
        <strain evidence="8">AS27yjCOA_65</strain>
    </source>
</reference>
<dbReference type="PRINTS" id="PR00681">
    <property type="entry name" value="RIBOSOMALS1"/>
</dbReference>
<dbReference type="GO" id="GO:0003729">
    <property type="term" value="F:mRNA binding"/>
    <property type="evidence" value="ECO:0007669"/>
    <property type="project" value="TreeGrafter"/>
</dbReference>
<feature type="domain" description="S1 motif" evidence="7">
    <location>
        <begin position="362"/>
        <end position="431"/>
    </location>
</feature>
<protein>
    <submittedName>
        <fullName evidence="8">30S ribosomal protein S1</fullName>
    </submittedName>
</protein>
<feature type="domain" description="S1 motif" evidence="7">
    <location>
        <begin position="185"/>
        <end position="255"/>
    </location>
</feature>
<keyword evidence="3" id="KW-0694">RNA-binding</keyword>
<name>A0A7X9IMT8_9DELT</name>
<evidence type="ECO:0000313" key="9">
    <source>
        <dbReference type="Proteomes" id="UP000524246"/>
    </source>
</evidence>
<keyword evidence="4 8" id="KW-0689">Ribosomal protein</keyword>
<evidence type="ECO:0000256" key="1">
    <source>
        <dbReference type="ARBA" id="ARBA00006767"/>
    </source>
</evidence>
<evidence type="ECO:0000259" key="7">
    <source>
        <dbReference type="PROSITE" id="PS50126"/>
    </source>
</evidence>
<dbReference type="InterPro" id="IPR012340">
    <property type="entry name" value="NA-bd_OB-fold"/>
</dbReference>
<dbReference type="AlphaFoldDB" id="A0A7X9IMT8"/>
<dbReference type="PANTHER" id="PTHR10724">
    <property type="entry name" value="30S RIBOSOMAL PROTEIN S1"/>
    <property type="match status" value="1"/>
</dbReference>
<dbReference type="PANTHER" id="PTHR10724:SF7">
    <property type="entry name" value="SMALL RIBOSOMAL SUBUNIT PROTEIN BS1C"/>
    <property type="match status" value="1"/>
</dbReference>
<feature type="domain" description="S1 motif" evidence="7">
    <location>
        <begin position="272"/>
        <end position="345"/>
    </location>
</feature>
<feature type="domain" description="S1 motif" evidence="7">
    <location>
        <begin position="14"/>
        <end position="79"/>
    </location>
</feature>
<comment type="function">
    <text evidence="6">Binds mRNA; thus facilitating recognition of the initiation point. It is needed to translate mRNA with a short Shine-Dalgarno (SD) purine-rich sequence.</text>
</comment>
<dbReference type="InterPro" id="IPR035104">
    <property type="entry name" value="Ribosomal_protein_S1-like"/>
</dbReference>
<evidence type="ECO:0000256" key="6">
    <source>
        <dbReference type="ARBA" id="ARBA00025604"/>
    </source>
</evidence>
<keyword evidence="2" id="KW-0677">Repeat</keyword>
<dbReference type="FunFam" id="2.40.50.140:FF:000018">
    <property type="entry name" value="30S ribosomal protein S1"/>
    <property type="match status" value="1"/>
</dbReference>
<sequence>MKIWQHVEDIFAENGTIEGRVVQKVKGGLQVDIGVPAFLPGSQIDIRPHRNLDKFIDQVFTFKVLKITRDKGNIVLSRRAVLMSERDELRSETLKVLQEGVVMEGIVKNVTDYGAFIDLGGIDGLLHISDVTWGRINHPSERLTVGERIPVVVLKYDKEKERVSLGMKQLTQDPWLSIHERYAIGSRGVGKVLSVSDQGVLVELENGVDGFIYPADLSWTKKVRHPSKIVSEGATIEAAVLAIEEDQRRVRLGLKQLQPNPWTELSNLHPIGSKIKGKVRSITDFGIFIEVEEGIDGLVHVSDFSWTKRIKDPKEIQEMFSKGQEVEAVILDIDADNERLSLGIKQLSPDPWEAIPQRYPVGSKVKGTVTSITEFGIFVEIESGIEGLIHTSQTGLEKGEDLAEKFPVGSPIDSEVINIDREERRISLSIRAIKRRQDKESQMGEFIEESSGVVTFGDLIREKLDSGER</sequence>
<feature type="domain" description="S1 motif" evidence="7">
    <location>
        <begin position="100"/>
        <end position="168"/>
    </location>
</feature>
<accession>A0A7X9IMT8</accession>
<dbReference type="Gene3D" id="2.40.50.140">
    <property type="entry name" value="Nucleic acid-binding proteins"/>
    <property type="match status" value="5"/>
</dbReference>
<dbReference type="InterPro" id="IPR050437">
    <property type="entry name" value="Ribos_protein_bS1-like"/>
</dbReference>
<dbReference type="Pfam" id="PF00575">
    <property type="entry name" value="S1"/>
    <property type="match status" value="5"/>
</dbReference>
<evidence type="ECO:0000313" key="8">
    <source>
        <dbReference type="EMBL" id="NMC64425.1"/>
    </source>
</evidence>
<dbReference type="GO" id="GO:0022627">
    <property type="term" value="C:cytosolic small ribosomal subunit"/>
    <property type="evidence" value="ECO:0007669"/>
    <property type="project" value="TreeGrafter"/>
</dbReference>
<dbReference type="CDD" id="cd05688">
    <property type="entry name" value="S1_RPS1_repeat_ec3"/>
    <property type="match status" value="1"/>
</dbReference>
<dbReference type="CDD" id="cd00164">
    <property type="entry name" value="S1_like"/>
    <property type="match status" value="1"/>
</dbReference>
<dbReference type="Proteomes" id="UP000524246">
    <property type="component" value="Unassembled WGS sequence"/>
</dbReference>
<organism evidence="8 9">
    <name type="scientific">SAR324 cluster bacterium</name>
    <dbReference type="NCBI Taxonomy" id="2024889"/>
    <lineage>
        <taxon>Bacteria</taxon>
        <taxon>Deltaproteobacteria</taxon>
        <taxon>SAR324 cluster</taxon>
    </lineage>
</organism>
<evidence type="ECO:0000256" key="2">
    <source>
        <dbReference type="ARBA" id="ARBA00022737"/>
    </source>
</evidence>
<dbReference type="FunFam" id="2.40.50.140:FF:000103">
    <property type="entry name" value="protein RRP5 homolog"/>
    <property type="match status" value="2"/>
</dbReference>
<gene>
    <name evidence="8" type="ORF">GYA55_14770</name>
</gene>
<dbReference type="InterPro" id="IPR003029">
    <property type="entry name" value="S1_domain"/>
</dbReference>
<dbReference type="SUPFAM" id="SSF50249">
    <property type="entry name" value="Nucleic acid-binding proteins"/>
    <property type="match status" value="5"/>
</dbReference>
<comment type="similarity">
    <text evidence="1">Belongs to the bacterial ribosomal protein bS1 family.</text>
</comment>
<dbReference type="PROSITE" id="PS50126">
    <property type="entry name" value="S1"/>
    <property type="match status" value="5"/>
</dbReference>
<evidence type="ECO:0000256" key="3">
    <source>
        <dbReference type="ARBA" id="ARBA00022884"/>
    </source>
</evidence>